<sequence>MKIFVPEKYWHKFFEIGVFVKGFNGIWETLSGLLVLFLNKETIRDWFFVLASRELLEDPSDHLINFLAGVLQNFSREAQTFAALYILIHGALNIFLAVQLYRGKKWAYLFVINVTTLFVLYQIYRIGIHHSLLLTILTIIDILFVVVAWHEYRHLYPRGEQSK</sequence>
<proteinExistence type="predicted"/>
<dbReference type="AlphaFoldDB" id="A0A1G2MT72"/>
<feature type="transmembrane region" description="Helical" evidence="1">
    <location>
        <begin position="106"/>
        <end position="124"/>
    </location>
</feature>
<dbReference type="Proteomes" id="UP000177943">
    <property type="component" value="Unassembled WGS sequence"/>
</dbReference>
<keyword evidence="1" id="KW-0812">Transmembrane</keyword>
<organism evidence="2 3">
    <name type="scientific">Candidatus Taylorbacteria bacterium RIFCSPHIGHO2_02_FULL_45_35</name>
    <dbReference type="NCBI Taxonomy" id="1802311"/>
    <lineage>
        <taxon>Bacteria</taxon>
        <taxon>Candidatus Tayloriibacteriota</taxon>
    </lineage>
</organism>
<keyword evidence="1" id="KW-0472">Membrane</keyword>
<keyword evidence="1" id="KW-1133">Transmembrane helix</keyword>
<dbReference type="InterPro" id="IPR021125">
    <property type="entry name" value="DUF2127"/>
</dbReference>
<gene>
    <name evidence="2" type="ORF">A3D56_00685</name>
</gene>
<evidence type="ECO:0000256" key="1">
    <source>
        <dbReference type="SAM" id="Phobius"/>
    </source>
</evidence>
<comment type="caution">
    <text evidence="2">The sequence shown here is derived from an EMBL/GenBank/DDBJ whole genome shotgun (WGS) entry which is preliminary data.</text>
</comment>
<dbReference type="EMBL" id="MHRP01000022">
    <property type="protein sequence ID" value="OHA27053.1"/>
    <property type="molecule type" value="Genomic_DNA"/>
</dbReference>
<name>A0A1G2MT72_9BACT</name>
<feature type="transmembrane region" description="Helical" evidence="1">
    <location>
        <begin position="81"/>
        <end position="100"/>
    </location>
</feature>
<evidence type="ECO:0008006" key="4">
    <source>
        <dbReference type="Google" id="ProtNLM"/>
    </source>
</evidence>
<feature type="transmembrane region" description="Helical" evidence="1">
    <location>
        <begin position="131"/>
        <end position="150"/>
    </location>
</feature>
<protein>
    <recommendedName>
        <fullName evidence="4">DUF2127 domain-containing protein</fullName>
    </recommendedName>
</protein>
<evidence type="ECO:0000313" key="3">
    <source>
        <dbReference type="Proteomes" id="UP000177943"/>
    </source>
</evidence>
<evidence type="ECO:0000313" key="2">
    <source>
        <dbReference type="EMBL" id="OHA27053.1"/>
    </source>
</evidence>
<accession>A0A1G2MT72</accession>
<reference evidence="2 3" key="1">
    <citation type="journal article" date="2016" name="Nat. Commun.">
        <title>Thousands of microbial genomes shed light on interconnected biogeochemical processes in an aquifer system.</title>
        <authorList>
            <person name="Anantharaman K."/>
            <person name="Brown C.T."/>
            <person name="Hug L.A."/>
            <person name="Sharon I."/>
            <person name="Castelle C.J."/>
            <person name="Probst A.J."/>
            <person name="Thomas B.C."/>
            <person name="Singh A."/>
            <person name="Wilkins M.J."/>
            <person name="Karaoz U."/>
            <person name="Brodie E.L."/>
            <person name="Williams K.H."/>
            <person name="Hubbard S.S."/>
            <person name="Banfield J.F."/>
        </authorList>
    </citation>
    <scope>NUCLEOTIDE SEQUENCE [LARGE SCALE GENOMIC DNA]</scope>
</reference>
<dbReference type="Pfam" id="PF09900">
    <property type="entry name" value="DUF2127"/>
    <property type="match status" value="1"/>
</dbReference>